<keyword evidence="1" id="KW-0472">Membrane</keyword>
<dbReference type="InterPro" id="IPR013424">
    <property type="entry name" value="Ice-binding_C"/>
</dbReference>
<keyword evidence="2" id="KW-0732">Signal</keyword>
<dbReference type="HOGENOM" id="CLU_1183412_0_0_0"/>
<gene>
    <name evidence="4" type="ordered locus">Caka_1557</name>
</gene>
<proteinExistence type="predicted"/>
<protein>
    <recommendedName>
        <fullName evidence="3">Ice-binding protein C-terminal domain-containing protein</fullName>
    </recommendedName>
</protein>
<feature type="signal peptide" evidence="2">
    <location>
        <begin position="1"/>
        <end position="22"/>
    </location>
</feature>
<dbReference type="EMBL" id="CP001998">
    <property type="protein sequence ID" value="ADE54576.1"/>
    <property type="molecule type" value="Genomic_DNA"/>
</dbReference>
<dbReference type="KEGG" id="caa:Caka_1557"/>
<evidence type="ECO:0000313" key="4">
    <source>
        <dbReference type="EMBL" id="ADE54576.1"/>
    </source>
</evidence>
<evidence type="ECO:0000256" key="2">
    <source>
        <dbReference type="SAM" id="SignalP"/>
    </source>
</evidence>
<organism evidence="4 5">
    <name type="scientific">Coraliomargarita akajimensis (strain DSM 45221 / IAM 15411 / JCM 23193 / KCTC 12865 / 04OKA010-24)</name>
    <dbReference type="NCBI Taxonomy" id="583355"/>
    <lineage>
        <taxon>Bacteria</taxon>
        <taxon>Pseudomonadati</taxon>
        <taxon>Verrucomicrobiota</taxon>
        <taxon>Opitutia</taxon>
        <taxon>Puniceicoccales</taxon>
        <taxon>Coraliomargaritaceae</taxon>
        <taxon>Coraliomargarita</taxon>
    </lineage>
</organism>
<evidence type="ECO:0000259" key="3">
    <source>
        <dbReference type="Pfam" id="PF07589"/>
    </source>
</evidence>
<accession>D5EJH7</accession>
<dbReference type="Proteomes" id="UP000000925">
    <property type="component" value="Chromosome"/>
</dbReference>
<feature type="domain" description="Ice-binding protein C-terminal" evidence="3">
    <location>
        <begin position="219"/>
        <end position="242"/>
    </location>
</feature>
<reference evidence="4 5" key="1">
    <citation type="journal article" date="2010" name="Stand. Genomic Sci.">
        <title>Complete genome sequence of Coraliomargarita akajimensis type strain (04OKA010-24).</title>
        <authorList>
            <person name="Mavromatis K."/>
            <person name="Abt B."/>
            <person name="Brambilla E."/>
            <person name="Lapidus A."/>
            <person name="Copeland A."/>
            <person name="Deshpande S."/>
            <person name="Nolan M."/>
            <person name="Lucas S."/>
            <person name="Tice H."/>
            <person name="Cheng J.F."/>
            <person name="Han C."/>
            <person name="Detter J.C."/>
            <person name="Woyke T."/>
            <person name="Goodwin L."/>
            <person name="Pitluck S."/>
            <person name="Held B."/>
            <person name="Brettin T."/>
            <person name="Tapia R."/>
            <person name="Ivanova N."/>
            <person name="Mikhailova N."/>
            <person name="Pati A."/>
            <person name="Liolios K."/>
            <person name="Chen A."/>
            <person name="Palaniappan K."/>
            <person name="Land M."/>
            <person name="Hauser L."/>
            <person name="Chang Y.J."/>
            <person name="Jeffries C.D."/>
            <person name="Rohde M."/>
            <person name="Goker M."/>
            <person name="Bristow J."/>
            <person name="Eisen J.A."/>
            <person name="Markowitz V."/>
            <person name="Hugenholtz P."/>
            <person name="Klenk H.P."/>
            <person name="Kyrpides N.C."/>
        </authorList>
    </citation>
    <scope>NUCLEOTIDE SEQUENCE [LARGE SCALE GENOMIC DNA]</scope>
    <source>
        <strain evidence="5">DSM 45221 / IAM 15411 / JCM 23193 / KCTC 12865</strain>
    </source>
</reference>
<evidence type="ECO:0000313" key="5">
    <source>
        <dbReference type="Proteomes" id="UP000000925"/>
    </source>
</evidence>
<sequence length="243" mass="24901">MKMTSKCLMTGFVLATAATLQAQVYNVNYVTTGGGPNAGATVTAADFDGLNGYNSATDGAFFNEFTNAAALTENIVDTSGTASNIDFQFSASGGNNLGNDWSQNALSGRSNVFNNYLAPNSGAIAPAFTLTFSELPTTETYQLTILAAGDNAGGHSGTTFEIAGAGSATSIANSSTLGFVEGQNIATISNITTVDGTVVVTITPSTQYPEINGFQLSVVPEPGTYALIAGALALSVVMVRRRK</sequence>
<feature type="chain" id="PRO_5003071515" description="Ice-binding protein C-terminal domain-containing protein" evidence="2">
    <location>
        <begin position="23"/>
        <end position="243"/>
    </location>
</feature>
<dbReference type="Pfam" id="PF07589">
    <property type="entry name" value="PEP-CTERM"/>
    <property type="match status" value="1"/>
</dbReference>
<keyword evidence="1" id="KW-0812">Transmembrane</keyword>
<keyword evidence="5" id="KW-1185">Reference proteome</keyword>
<name>D5EJH7_CORAD</name>
<dbReference type="STRING" id="583355.Caka_1557"/>
<keyword evidence="1" id="KW-1133">Transmembrane helix</keyword>
<feature type="transmembrane region" description="Helical" evidence="1">
    <location>
        <begin position="222"/>
        <end position="239"/>
    </location>
</feature>
<evidence type="ECO:0000256" key="1">
    <source>
        <dbReference type="SAM" id="Phobius"/>
    </source>
</evidence>
<dbReference type="OrthoDB" id="194616at2"/>
<dbReference type="AlphaFoldDB" id="D5EJH7"/>
<dbReference type="NCBIfam" id="TIGR02595">
    <property type="entry name" value="PEP_CTERM"/>
    <property type="match status" value="1"/>
</dbReference>